<dbReference type="EMBL" id="JBGBPQ010000002">
    <property type="protein sequence ID" value="KAL1527779.1"/>
    <property type="molecule type" value="Genomic_DNA"/>
</dbReference>
<dbReference type="SUPFAM" id="SSF53335">
    <property type="entry name" value="S-adenosyl-L-methionine-dependent methyltransferases"/>
    <property type="match status" value="1"/>
</dbReference>
<keyword evidence="1" id="KW-0802">TPR repeat</keyword>
<evidence type="ECO:0008006" key="4">
    <source>
        <dbReference type="Google" id="ProtNLM"/>
    </source>
</evidence>
<sequence length="592" mass="62233">MADASLPSPAADAANHEGGVHFAARRYDLAAAAYTRAIDLSPTTLCAAAPRFYANRAAARLRLEQPELAAHDAALALAAQPDLWKAALRLALALERLGRREEAAAGALRLLSSAAPLPAAASCEAAALLRRTADTPPAEPSARALVREGQTLRLHLALRAELSACGWVACAVRLSNEMGLFDAAAFEGASGAAVRLTPLLAGAGGGGRARLLVRQAVDGRVHCDSDGKVWLRRGAAVAELRLDGVRREAARREGAGREGTRVGVWARVPLDARVLSVATLPAPLLEAEEGEGVASERGGCEGGGTEKAEAQAVQAAVGGLLAACGDGEALQCVRVVQGITAATACLVVAESAAGICGRVWDSALVLHRWVERTPLDGAVALELGSGTGLGGLAAARRGARVVLSDLEEACWLLQAWAATERTDATPRPLPLIRRVPRQVNAAANAPSCAWPPRVLPLSWGEDTIDWPRLLDLLDGEGALEPAQRLVLCSDVVYDPSAYEPLLVTLLQLTETDGSNATAAPRIIMAHRSRHPDEAQFWDAAAARFHICVLEGPRFRPLGSAFEFDSIEEGSSSLHLDDTSTIRLLELKLREAL</sequence>
<dbReference type="InterPro" id="IPR011990">
    <property type="entry name" value="TPR-like_helical_dom_sf"/>
</dbReference>
<gene>
    <name evidence="2" type="ORF">AB1Y20_009164</name>
</gene>
<dbReference type="SUPFAM" id="SSF48452">
    <property type="entry name" value="TPR-like"/>
    <property type="match status" value="1"/>
</dbReference>
<name>A0AB34K1D8_PRYPA</name>
<dbReference type="PANTHER" id="PTHR14614:SF132">
    <property type="entry name" value="PROTEIN-LYSINE METHYLTRANSFERASE C42C1.13"/>
    <property type="match status" value="1"/>
</dbReference>
<dbReference type="Proteomes" id="UP001515480">
    <property type="component" value="Unassembled WGS sequence"/>
</dbReference>
<dbReference type="InterPro" id="IPR019410">
    <property type="entry name" value="Methyltransf_16"/>
</dbReference>
<evidence type="ECO:0000313" key="2">
    <source>
        <dbReference type="EMBL" id="KAL1527779.1"/>
    </source>
</evidence>
<feature type="repeat" description="TPR" evidence="1">
    <location>
        <begin position="11"/>
        <end position="44"/>
    </location>
</feature>
<evidence type="ECO:0000256" key="1">
    <source>
        <dbReference type="PROSITE-ProRule" id="PRU00339"/>
    </source>
</evidence>
<protein>
    <recommendedName>
        <fullName evidence="4">Calmodulin-lysine N-methyltransferase</fullName>
    </recommendedName>
</protein>
<dbReference type="Gene3D" id="1.25.40.10">
    <property type="entry name" value="Tetratricopeptide repeat domain"/>
    <property type="match status" value="1"/>
</dbReference>
<proteinExistence type="predicted"/>
<dbReference type="SMART" id="SM00028">
    <property type="entry name" value="TPR"/>
    <property type="match status" value="2"/>
</dbReference>
<dbReference type="InterPro" id="IPR019734">
    <property type="entry name" value="TPR_rpt"/>
</dbReference>
<reference evidence="2 3" key="1">
    <citation type="journal article" date="2024" name="Science">
        <title>Giant polyketide synthase enzymes in the biosynthesis of giant marine polyether toxins.</title>
        <authorList>
            <person name="Fallon T.R."/>
            <person name="Shende V.V."/>
            <person name="Wierzbicki I.H."/>
            <person name="Pendleton A.L."/>
            <person name="Watervoot N.F."/>
            <person name="Auber R.P."/>
            <person name="Gonzalez D.J."/>
            <person name="Wisecaver J.H."/>
            <person name="Moore B.S."/>
        </authorList>
    </citation>
    <scope>NUCLEOTIDE SEQUENCE [LARGE SCALE GENOMIC DNA]</scope>
    <source>
        <strain evidence="2 3">12B1</strain>
    </source>
</reference>
<comment type="caution">
    <text evidence="2">The sequence shown here is derived from an EMBL/GenBank/DDBJ whole genome shotgun (WGS) entry which is preliminary data.</text>
</comment>
<dbReference type="PANTHER" id="PTHR14614">
    <property type="entry name" value="HEPATOCELLULAR CARCINOMA-ASSOCIATED ANTIGEN"/>
    <property type="match status" value="1"/>
</dbReference>
<dbReference type="InterPro" id="IPR029063">
    <property type="entry name" value="SAM-dependent_MTases_sf"/>
</dbReference>
<dbReference type="Pfam" id="PF10294">
    <property type="entry name" value="Methyltransf_16"/>
    <property type="match status" value="2"/>
</dbReference>
<keyword evidence="3" id="KW-1185">Reference proteome</keyword>
<evidence type="ECO:0000313" key="3">
    <source>
        <dbReference type="Proteomes" id="UP001515480"/>
    </source>
</evidence>
<dbReference type="AlphaFoldDB" id="A0AB34K1D8"/>
<organism evidence="2 3">
    <name type="scientific">Prymnesium parvum</name>
    <name type="common">Toxic golden alga</name>
    <dbReference type="NCBI Taxonomy" id="97485"/>
    <lineage>
        <taxon>Eukaryota</taxon>
        <taxon>Haptista</taxon>
        <taxon>Haptophyta</taxon>
        <taxon>Prymnesiophyceae</taxon>
        <taxon>Prymnesiales</taxon>
        <taxon>Prymnesiaceae</taxon>
        <taxon>Prymnesium</taxon>
    </lineage>
</organism>
<dbReference type="Gene3D" id="3.40.50.150">
    <property type="entry name" value="Vaccinia Virus protein VP39"/>
    <property type="match status" value="1"/>
</dbReference>
<dbReference type="PROSITE" id="PS50005">
    <property type="entry name" value="TPR"/>
    <property type="match status" value="1"/>
</dbReference>
<accession>A0AB34K1D8</accession>